<dbReference type="RefSeq" id="WP_205458357.1">
    <property type="nucleotide sequence ID" value="NZ_JAFHKK010000005.1"/>
</dbReference>
<dbReference type="Pfam" id="PF02661">
    <property type="entry name" value="Fic"/>
    <property type="match status" value="1"/>
</dbReference>
<reference evidence="3" key="1">
    <citation type="submission" date="2021-02" db="EMBL/GenBank/DDBJ databases">
        <title>Sulfurospirillum tamanensis sp. nov.</title>
        <authorList>
            <person name="Frolova A."/>
            <person name="Merkel A."/>
            <person name="Slobodkin A."/>
        </authorList>
    </citation>
    <scope>NUCLEOTIDE SEQUENCE</scope>
    <source>
        <strain evidence="3">T05b</strain>
    </source>
</reference>
<feature type="coiled-coil region" evidence="1">
    <location>
        <begin position="227"/>
        <end position="254"/>
    </location>
</feature>
<keyword evidence="1" id="KW-0175">Coiled coil</keyword>
<accession>A0ABS2WQI6</accession>
<dbReference type="PANTHER" id="PTHR13504">
    <property type="entry name" value="FIDO DOMAIN-CONTAINING PROTEIN DDB_G0283145"/>
    <property type="match status" value="1"/>
</dbReference>
<dbReference type="SUPFAM" id="SSF140931">
    <property type="entry name" value="Fic-like"/>
    <property type="match status" value="1"/>
</dbReference>
<evidence type="ECO:0000313" key="4">
    <source>
        <dbReference type="Proteomes" id="UP000703590"/>
    </source>
</evidence>
<protein>
    <submittedName>
        <fullName evidence="3">Fic family protein</fullName>
    </submittedName>
</protein>
<dbReference type="EMBL" id="JAFHKK010000005">
    <property type="protein sequence ID" value="MBN2963842.1"/>
    <property type="molecule type" value="Genomic_DNA"/>
</dbReference>
<dbReference type="InterPro" id="IPR036597">
    <property type="entry name" value="Fido-like_dom_sf"/>
</dbReference>
<sequence length="258" mass="29109">MLSNLFANLDAKKSIIAQARPMPIETVQSLAKDFHLRYTYHSNAIEGNTLTLNETKVVLEGITIGGKTVVEHLEAINHQEAIHFIESLANENQVLCEKDIKLIHGLILKGIDAKNAGQYRTVNVKISGASHTPPSFFSLDNLMTELVENYHKAHAMHPIEKIARLHVGFAYIHPFVDGNGRTARLLMNLELMKSGYLPIIIEATQRATYYDALDAIAAKQSYESFIKLIAELEMKTLDERIEFLKNTKKDKRSKNVRQ</sequence>
<proteinExistence type="predicted"/>
<dbReference type="PROSITE" id="PS51459">
    <property type="entry name" value="FIDO"/>
    <property type="match status" value="1"/>
</dbReference>
<organism evidence="3 4">
    <name type="scientific">Sulfurospirillum tamanense</name>
    <dbReference type="NCBI Taxonomy" id="2813362"/>
    <lineage>
        <taxon>Bacteria</taxon>
        <taxon>Pseudomonadati</taxon>
        <taxon>Campylobacterota</taxon>
        <taxon>Epsilonproteobacteria</taxon>
        <taxon>Campylobacterales</taxon>
        <taxon>Sulfurospirillaceae</taxon>
        <taxon>Sulfurospirillum</taxon>
    </lineage>
</organism>
<dbReference type="InterPro" id="IPR003812">
    <property type="entry name" value="Fido"/>
</dbReference>
<name>A0ABS2WQI6_9BACT</name>
<dbReference type="Gene3D" id="1.10.3290.10">
    <property type="entry name" value="Fido-like domain"/>
    <property type="match status" value="1"/>
</dbReference>
<feature type="domain" description="Fido" evidence="2">
    <location>
        <begin position="95"/>
        <end position="231"/>
    </location>
</feature>
<reference evidence="3" key="2">
    <citation type="submission" date="2021-02" db="EMBL/GenBank/DDBJ databases">
        <authorList>
            <person name="Merkel A.Y."/>
        </authorList>
    </citation>
    <scope>NUCLEOTIDE SEQUENCE</scope>
    <source>
        <strain evidence="3">T05b</strain>
    </source>
</reference>
<gene>
    <name evidence="3" type="ORF">JWV37_03525</name>
</gene>
<evidence type="ECO:0000313" key="3">
    <source>
        <dbReference type="EMBL" id="MBN2963842.1"/>
    </source>
</evidence>
<dbReference type="PANTHER" id="PTHR13504:SF38">
    <property type="entry name" value="FIDO DOMAIN-CONTAINING PROTEIN"/>
    <property type="match status" value="1"/>
</dbReference>
<keyword evidence="4" id="KW-1185">Reference proteome</keyword>
<evidence type="ECO:0000259" key="2">
    <source>
        <dbReference type="PROSITE" id="PS51459"/>
    </source>
</evidence>
<evidence type="ECO:0000256" key="1">
    <source>
        <dbReference type="SAM" id="Coils"/>
    </source>
</evidence>
<dbReference type="InterPro" id="IPR040198">
    <property type="entry name" value="Fido_containing"/>
</dbReference>
<comment type="caution">
    <text evidence="3">The sequence shown here is derived from an EMBL/GenBank/DDBJ whole genome shotgun (WGS) entry which is preliminary data.</text>
</comment>
<dbReference type="Proteomes" id="UP000703590">
    <property type="component" value="Unassembled WGS sequence"/>
</dbReference>